<dbReference type="Gene3D" id="3.40.390.10">
    <property type="entry name" value="Collagenase (Catalytic Domain)"/>
    <property type="match status" value="1"/>
</dbReference>
<dbReference type="GO" id="GO:0030198">
    <property type="term" value="P:extracellular matrix organization"/>
    <property type="evidence" value="ECO:0007669"/>
    <property type="project" value="TreeGrafter"/>
</dbReference>
<evidence type="ECO:0000256" key="5">
    <source>
        <dbReference type="ARBA" id="ARBA00022729"/>
    </source>
</evidence>
<dbReference type="RefSeq" id="WP_146568261.1">
    <property type="nucleotide sequence ID" value="NZ_SIHJ01000004.1"/>
</dbReference>
<evidence type="ECO:0000313" key="12">
    <source>
        <dbReference type="Proteomes" id="UP000316714"/>
    </source>
</evidence>
<keyword evidence="3" id="KW-0645">Protease</keyword>
<evidence type="ECO:0000259" key="10">
    <source>
        <dbReference type="SMART" id="SM00235"/>
    </source>
</evidence>
<keyword evidence="6" id="KW-0378">Hydrolase</keyword>
<keyword evidence="7" id="KW-0862">Zinc</keyword>
<accession>A0A5C5UZM2</accession>
<proteinExistence type="inferred from homology"/>
<dbReference type="GO" id="GO:0004222">
    <property type="term" value="F:metalloendopeptidase activity"/>
    <property type="evidence" value="ECO:0007669"/>
    <property type="project" value="InterPro"/>
</dbReference>
<keyword evidence="5 9" id="KW-0732">Signal</keyword>
<protein>
    <submittedName>
        <fullName evidence="11">Matrixin</fullName>
    </submittedName>
</protein>
<evidence type="ECO:0000256" key="9">
    <source>
        <dbReference type="SAM" id="SignalP"/>
    </source>
</evidence>
<evidence type="ECO:0000256" key="6">
    <source>
        <dbReference type="ARBA" id="ARBA00022801"/>
    </source>
</evidence>
<comment type="similarity">
    <text evidence="2">Belongs to the peptidase M10A family.</text>
</comment>
<name>A0A5C5UZM2_9BACT</name>
<keyword evidence="12" id="KW-1185">Reference proteome</keyword>
<dbReference type="Pfam" id="PF00413">
    <property type="entry name" value="Peptidase_M10"/>
    <property type="match status" value="1"/>
</dbReference>
<dbReference type="SUPFAM" id="SSF55486">
    <property type="entry name" value="Metalloproteases ('zincins'), catalytic domain"/>
    <property type="match status" value="1"/>
</dbReference>
<keyword evidence="8" id="KW-0482">Metalloprotease</keyword>
<evidence type="ECO:0000256" key="4">
    <source>
        <dbReference type="ARBA" id="ARBA00022723"/>
    </source>
</evidence>
<gene>
    <name evidence="11" type="ORF">KOR34_44440</name>
</gene>
<dbReference type="OrthoDB" id="252952at2"/>
<dbReference type="Gene3D" id="2.60.120.380">
    <property type="match status" value="1"/>
</dbReference>
<dbReference type="Proteomes" id="UP000316714">
    <property type="component" value="Unassembled WGS sequence"/>
</dbReference>
<organism evidence="11 12">
    <name type="scientific">Posidoniimonas corsicana</name>
    <dbReference type="NCBI Taxonomy" id="1938618"/>
    <lineage>
        <taxon>Bacteria</taxon>
        <taxon>Pseudomonadati</taxon>
        <taxon>Planctomycetota</taxon>
        <taxon>Planctomycetia</taxon>
        <taxon>Pirellulales</taxon>
        <taxon>Lacipirellulaceae</taxon>
        <taxon>Posidoniimonas</taxon>
    </lineage>
</organism>
<feature type="chain" id="PRO_5022694565" evidence="9">
    <location>
        <begin position="21"/>
        <end position="496"/>
    </location>
</feature>
<dbReference type="GO" id="GO:0006508">
    <property type="term" value="P:proteolysis"/>
    <property type="evidence" value="ECO:0007669"/>
    <property type="project" value="UniProtKB-KW"/>
</dbReference>
<dbReference type="GO" id="GO:0031012">
    <property type="term" value="C:extracellular matrix"/>
    <property type="evidence" value="ECO:0007669"/>
    <property type="project" value="InterPro"/>
</dbReference>
<sequence precursor="true">MRSWILIGAALPLLCGPCHAYYSNGRWVSTATDGTTQGYGLPVTLTWSVVPDGTSLFNAVGGQSRPSDLIADLDDMFGHTSGGADLTERPWFEYVEQSFRRWGEVSGVTLVYEANDDGVTHGLNINRGQLGVRGDIRLGGTTIDGPGGTYGQAGFLPNADVMLDTSDVNRFSDPTLDYFYLRNTLTHEIGHSLGLGHTESPNSHVLMTPYATESPSYDGPQQDDIRGVHYLYGDAFERGATGGNGSFAAASPLGALSPGGQIAIGGDAPTAYGVIAPDQDDFVSIAAADDEDFFFFTVDAPLTLDLTVQPRGWNYAERAFFNDPFVTVEANSQADLSVELYREGSPAPTLVASASAAALGEPESISGLSLVDPGSYYVRVVGDREAVQLYGLTLAAAAGLAGDYNADGAVDASDYTVWRDRLGSGEPLPNETASPGVVDAADYAAWRAAFGSTALAAAPVPSPQAGALLAALAGCCSLRRTSAAQGRLNRFFTNEG</sequence>
<dbReference type="GO" id="GO:0030574">
    <property type="term" value="P:collagen catabolic process"/>
    <property type="evidence" value="ECO:0007669"/>
    <property type="project" value="TreeGrafter"/>
</dbReference>
<dbReference type="PANTHER" id="PTHR10201:SF291">
    <property type="entry name" value="MATRIX METALLOPROTEINASE 1, ISOFORM C-RELATED"/>
    <property type="match status" value="1"/>
</dbReference>
<dbReference type="InterPro" id="IPR006026">
    <property type="entry name" value="Peptidase_Metallo"/>
</dbReference>
<dbReference type="AlphaFoldDB" id="A0A5C5UZM2"/>
<dbReference type="InterPro" id="IPR021190">
    <property type="entry name" value="Pept_M10A"/>
</dbReference>
<evidence type="ECO:0000256" key="7">
    <source>
        <dbReference type="ARBA" id="ARBA00022833"/>
    </source>
</evidence>
<comment type="cofactor">
    <cofactor evidence="1">
        <name>Zn(2+)</name>
        <dbReference type="ChEBI" id="CHEBI:29105"/>
    </cofactor>
</comment>
<dbReference type="GO" id="GO:0008270">
    <property type="term" value="F:zinc ion binding"/>
    <property type="evidence" value="ECO:0007669"/>
    <property type="project" value="InterPro"/>
</dbReference>
<comment type="caution">
    <text evidence="11">The sequence shown here is derived from an EMBL/GenBank/DDBJ whole genome shotgun (WGS) entry which is preliminary data.</text>
</comment>
<evidence type="ECO:0000256" key="8">
    <source>
        <dbReference type="ARBA" id="ARBA00023049"/>
    </source>
</evidence>
<evidence type="ECO:0000256" key="3">
    <source>
        <dbReference type="ARBA" id="ARBA00022670"/>
    </source>
</evidence>
<feature type="signal peptide" evidence="9">
    <location>
        <begin position="1"/>
        <end position="20"/>
    </location>
</feature>
<evidence type="ECO:0000256" key="2">
    <source>
        <dbReference type="ARBA" id="ARBA00010370"/>
    </source>
</evidence>
<dbReference type="InterPro" id="IPR001818">
    <property type="entry name" value="Pept_M10_metallopeptidase"/>
</dbReference>
<dbReference type="SMART" id="SM00235">
    <property type="entry name" value="ZnMc"/>
    <property type="match status" value="1"/>
</dbReference>
<evidence type="ECO:0000313" key="11">
    <source>
        <dbReference type="EMBL" id="TWT31070.1"/>
    </source>
</evidence>
<evidence type="ECO:0000256" key="1">
    <source>
        <dbReference type="ARBA" id="ARBA00001947"/>
    </source>
</evidence>
<dbReference type="InterPro" id="IPR024079">
    <property type="entry name" value="MetalloPept_cat_dom_sf"/>
</dbReference>
<dbReference type="PANTHER" id="PTHR10201">
    <property type="entry name" value="MATRIX METALLOPROTEINASE"/>
    <property type="match status" value="1"/>
</dbReference>
<dbReference type="EMBL" id="SIHJ01000004">
    <property type="protein sequence ID" value="TWT31070.1"/>
    <property type="molecule type" value="Genomic_DNA"/>
</dbReference>
<keyword evidence="4" id="KW-0479">Metal-binding</keyword>
<dbReference type="GO" id="GO:0005615">
    <property type="term" value="C:extracellular space"/>
    <property type="evidence" value="ECO:0007669"/>
    <property type="project" value="TreeGrafter"/>
</dbReference>
<dbReference type="PRINTS" id="PR00138">
    <property type="entry name" value="MATRIXIN"/>
</dbReference>
<reference evidence="11 12" key="1">
    <citation type="submission" date="2019-02" db="EMBL/GenBank/DDBJ databases">
        <title>Deep-cultivation of Planctomycetes and their phenomic and genomic characterization uncovers novel biology.</title>
        <authorList>
            <person name="Wiegand S."/>
            <person name="Jogler M."/>
            <person name="Boedeker C."/>
            <person name="Pinto D."/>
            <person name="Vollmers J."/>
            <person name="Rivas-Marin E."/>
            <person name="Kohn T."/>
            <person name="Peeters S.H."/>
            <person name="Heuer A."/>
            <person name="Rast P."/>
            <person name="Oberbeckmann S."/>
            <person name="Bunk B."/>
            <person name="Jeske O."/>
            <person name="Meyerdierks A."/>
            <person name="Storesund J.E."/>
            <person name="Kallscheuer N."/>
            <person name="Luecker S."/>
            <person name="Lage O.M."/>
            <person name="Pohl T."/>
            <person name="Merkel B.J."/>
            <person name="Hornburger P."/>
            <person name="Mueller R.-W."/>
            <person name="Bruemmer F."/>
            <person name="Labrenz M."/>
            <person name="Spormann A.M."/>
            <person name="Op Den Camp H."/>
            <person name="Overmann J."/>
            <person name="Amann R."/>
            <person name="Jetten M.S.M."/>
            <person name="Mascher T."/>
            <person name="Medema M.H."/>
            <person name="Devos D.P."/>
            <person name="Kaster A.-K."/>
            <person name="Ovreas L."/>
            <person name="Rohde M."/>
            <person name="Galperin M.Y."/>
            <person name="Jogler C."/>
        </authorList>
    </citation>
    <scope>NUCLEOTIDE SEQUENCE [LARGE SCALE GENOMIC DNA]</scope>
    <source>
        <strain evidence="11 12">KOR34</strain>
    </source>
</reference>
<feature type="domain" description="Peptidase metallopeptidase" evidence="10">
    <location>
        <begin position="73"/>
        <end position="234"/>
    </location>
</feature>